<name>A0A821WMA1_9NEOP</name>
<comment type="caution">
    <text evidence="2">The sequence shown here is derived from an EMBL/GenBank/DDBJ whole genome shotgun (WGS) entry which is preliminary data.</text>
</comment>
<dbReference type="EMBL" id="CAJOBZ010000061">
    <property type="protein sequence ID" value="CAF4925088.1"/>
    <property type="molecule type" value="Genomic_DNA"/>
</dbReference>
<feature type="region of interest" description="Disordered" evidence="1">
    <location>
        <begin position="46"/>
        <end position="88"/>
    </location>
</feature>
<evidence type="ECO:0000256" key="1">
    <source>
        <dbReference type="SAM" id="MobiDB-lite"/>
    </source>
</evidence>
<accession>A0A821WMA1</accession>
<proteinExistence type="predicted"/>
<evidence type="ECO:0000313" key="2">
    <source>
        <dbReference type="EMBL" id="CAF4925088.1"/>
    </source>
</evidence>
<dbReference type="AlphaFoldDB" id="A0A821WMA1"/>
<evidence type="ECO:0000313" key="3">
    <source>
        <dbReference type="Proteomes" id="UP000663880"/>
    </source>
</evidence>
<organism evidence="2 3">
    <name type="scientific">Pieris macdunnoughi</name>
    <dbReference type="NCBI Taxonomy" id="345717"/>
    <lineage>
        <taxon>Eukaryota</taxon>
        <taxon>Metazoa</taxon>
        <taxon>Ecdysozoa</taxon>
        <taxon>Arthropoda</taxon>
        <taxon>Hexapoda</taxon>
        <taxon>Insecta</taxon>
        <taxon>Pterygota</taxon>
        <taxon>Neoptera</taxon>
        <taxon>Endopterygota</taxon>
        <taxon>Lepidoptera</taxon>
        <taxon>Glossata</taxon>
        <taxon>Ditrysia</taxon>
        <taxon>Papilionoidea</taxon>
        <taxon>Pieridae</taxon>
        <taxon>Pierinae</taxon>
        <taxon>Pieris</taxon>
    </lineage>
</organism>
<sequence length="88" mass="9632">MTSDLRDVSFARSFRSASLDYDRFVYNLCSYGTSVDDSWLAICGRRPPGARGVGGRGKERVKRRAPDGPFSRSTPGAPKPTPAHHAHP</sequence>
<keyword evidence="3" id="KW-1185">Reference proteome</keyword>
<protein>
    <submittedName>
        <fullName evidence="2">Uncharacterized protein</fullName>
    </submittedName>
</protein>
<reference evidence="2" key="1">
    <citation type="submission" date="2021-02" db="EMBL/GenBank/DDBJ databases">
        <authorList>
            <person name="Steward A R."/>
        </authorList>
    </citation>
    <scope>NUCLEOTIDE SEQUENCE</scope>
</reference>
<gene>
    <name evidence="2" type="ORF">PMACD_LOCUS13381</name>
</gene>
<dbReference type="Proteomes" id="UP000663880">
    <property type="component" value="Unassembled WGS sequence"/>
</dbReference>